<evidence type="ECO:0000313" key="2">
    <source>
        <dbReference type="Proteomes" id="UP000235672"/>
    </source>
</evidence>
<proteinExistence type="predicted"/>
<gene>
    <name evidence="1" type="ORF">NA56DRAFT_705047</name>
</gene>
<keyword evidence="2" id="KW-1185">Reference proteome</keyword>
<dbReference type="OrthoDB" id="3466912at2759"/>
<accession>A0A2J6Q0K5</accession>
<evidence type="ECO:0000313" key="1">
    <source>
        <dbReference type="EMBL" id="PMD19813.1"/>
    </source>
</evidence>
<organism evidence="1 2">
    <name type="scientific">Hyaloscypha hepaticicola</name>
    <dbReference type="NCBI Taxonomy" id="2082293"/>
    <lineage>
        <taxon>Eukaryota</taxon>
        <taxon>Fungi</taxon>
        <taxon>Dikarya</taxon>
        <taxon>Ascomycota</taxon>
        <taxon>Pezizomycotina</taxon>
        <taxon>Leotiomycetes</taxon>
        <taxon>Helotiales</taxon>
        <taxon>Hyaloscyphaceae</taxon>
        <taxon>Hyaloscypha</taxon>
    </lineage>
</organism>
<dbReference type="AlphaFoldDB" id="A0A2J6Q0K5"/>
<protein>
    <submittedName>
        <fullName evidence="1">Uncharacterized protein</fullName>
    </submittedName>
</protein>
<dbReference type="Proteomes" id="UP000235672">
    <property type="component" value="Unassembled WGS sequence"/>
</dbReference>
<dbReference type="EMBL" id="KZ613487">
    <property type="protein sequence ID" value="PMD19813.1"/>
    <property type="molecule type" value="Genomic_DNA"/>
</dbReference>
<sequence>MFIPAPNPLTEKTLPRFLDLPGEVGFLIWDRPDGNKNLDLDGTHWTISSTYSAAFSVCHESRERAKVRYKTISECFSVEKRESDATRVTFSGLLGVRIDLEHDTILLGPAHVGHLSEHLGLNRTRHLALNSYEELMGTNFILGGTLLRVPTWIGRPDSWTAAWPN</sequence>
<reference evidence="1 2" key="1">
    <citation type="submission" date="2016-05" db="EMBL/GenBank/DDBJ databases">
        <title>A degradative enzymes factory behind the ericoid mycorrhizal symbiosis.</title>
        <authorList>
            <consortium name="DOE Joint Genome Institute"/>
            <person name="Martino E."/>
            <person name="Morin E."/>
            <person name="Grelet G."/>
            <person name="Kuo A."/>
            <person name="Kohler A."/>
            <person name="Daghino S."/>
            <person name="Barry K."/>
            <person name="Choi C."/>
            <person name="Cichocki N."/>
            <person name="Clum A."/>
            <person name="Copeland A."/>
            <person name="Hainaut M."/>
            <person name="Haridas S."/>
            <person name="Labutti K."/>
            <person name="Lindquist E."/>
            <person name="Lipzen A."/>
            <person name="Khouja H.-R."/>
            <person name="Murat C."/>
            <person name="Ohm R."/>
            <person name="Olson A."/>
            <person name="Spatafora J."/>
            <person name="Veneault-Fourrey C."/>
            <person name="Henrissat B."/>
            <person name="Grigoriev I."/>
            <person name="Martin F."/>
            <person name="Perotto S."/>
        </authorList>
    </citation>
    <scope>NUCLEOTIDE SEQUENCE [LARGE SCALE GENOMIC DNA]</scope>
    <source>
        <strain evidence="1 2">UAMH 7357</strain>
    </source>
</reference>
<name>A0A2J6Q0K5_9HELO</name>